<feature type="transmembrane region" description="Helical" evidence="10">
    <location>
        <begin position="61"/>
        <end position="82"/>
    </location>
</feature>
<proteinExistence type="inferred from homology"/>
<dbReference type="InterPro" id="IPR011701">
    <property type="entry name" value="MFS"/>
</dbReference>
<keyword evidence="6 10" id="KW-0812">Transmembrane</keyword>
<evidence type="ECO:0000256" key="1">
    <source>
        <dbReference type="ARBA" id="ARBA00004651"/>
    </source>
</evidence>
<evidence type="ECO:0000256" key="10">
    <source>
        <dbReference type="SAM" id="Phobius"/>
    </source>
</evidence>
<dbReference type="InterPro" id="IPR036259">
    <property type="entry name" value="MFS_trans_sf"/>
</dbReference>
<dbReference type="InterPro" id="IPR020846">
    <property type="entry name" value="MFS_dom"/>
</dbReference>
<dbReference type="Pfam" id="PF07690">
    <property type="entry name" value="MFS_1"/>
    <property type="match status" value="2"/>
</dbReference>
<evidence type="ECO:0000256" key="6">
    <source>
        <dbReference type="ARBA" id="ARBA00022692"/>
    </source>
</evidence>
<feature type="transmembrane region" description="Helical" evidence="10">
    <location>
        <begin position="329"/>
        <end position="350"/>
    </location>
</feature>
<feature type="transmembrane region" description="Helical" evidence="10">
    <location>
        <begin position="304"/>
        <end position="323"/>
    </location>
</feature>
<comment type="subcellular location">
    <subcellularLocation>
        <location evidence="1">Cell membrane</location>
        <topology evidence="1">Multi-pass membrane protein</topology>
    </subcellularLocation>
</comment>
<dbReference type="PROSITE" id="PS50850">
    <property type="entry name" value="MFS"/>
    <property type="match status" value="1"/>
</dbReference>
<gene>
    <name evidence="12" type="ORF">MQP27_20655</name>
</gene>
<feature type="transmembrane region" description="Helical" evidence="10">
    <location>
        <begin position="269"/>
        <end position="292"/>
    </location>
</feature>
<feature type="compositionally biased region" description="Basic and acidic residues" evidence="9">
    <location>
        <begin position="7"/>
        <end position="16"/>
    </location>
</feature>
<dbReference type="PROSITE" id="PS51257">
    <property type="entry name" value="PROKAR_LIPOPROTEIN"/>
    <property type="match status" value="1"/>
</dbReference>
<keyword evidence="7 10" id="KW-1133">Transmembrane helix</keyword>
<dbReference type="PANTHER" id="PTHR23535:SF2">
    <property type="entry name" value="SUGAR EFFLUX TRANSPORTER A-RELATED"/>
    <property type="match status" value="1"/>
</dbReference>
<evidence type="ECO:0000313" key="12">
    <source>
        <dbReference type="EMBL" id="MCI3273512.1"/>
    </source>
</evidence>
<comment type="similarity">
    <text evidence="2">Belongs to the major facilitator superfamily. Set transporter family.</text>
</comment>
<feature type="transmembrane region" description="Helical" evidence="10">
    <location>
        <begin position="159"/>
        <end position="176"/>
    </location>
</feature>
<evidence type="ECO:0000259" key="11">
    <source>
        <dbReference type="PROSITE" id="PS50850"/>
    </source>
</evidence>
<comment type="caution">
    <text evidence="12">The sequence shown here is derived from an EMBL/GenBank/DDBJ whole genome shotgun (WGS) entry which is preliminary data.</text>
</comment>
<keyword evidence="3" id="KW-0813">Transport</keyword>
<evidence type="ECO:0000256" key="8">
    <source>
        <dbReference type="ARBA" id="ARBA00023136"/>
    </source>
</evidence>
<dbReference type="RefSeq" id="WP_242766769.1">
    <property type="nucleotide sequence ID" value="NZ_JALDAY010000006.1"/>
</dbReference>
<feature type="transmembrane region" description="Helical" evidence="10">
    <location>
        <begin position="392"/>
        <end position="409"/>
    </location>
</feature>
<feature type="transmembrane region" description="Helical" evidence="10">
    <location>
        <begin position="116"/>
        <end position="138"/>
    </location>
</feature>
<evidence type="ECO:0000313" key="13">
    <source>
        <dbReference type="Proteomes" id="UP001165269"/>
    </source>
</evidence>
<feature type="transmembrane region" description="Helical" evidence="10">
    <location>
        <begin position="182"/>
        <end position="202"/>
    </location>
</feature>
<dbReference type="EMBL" id="JALDAY010000006">
    <property type="protein sequence ID" value="MCI3273512.1"/>
    <property type="molecule type" value="Genomic_DNA"/>
</dbReference>
<evidence type="ECO:0000256" key="7">
    <source>
        <dbReference type="ARBA" id="ARBA00022989"/>
    </source>
</evidence>
<keyword evidence="5" id="KW-0762">Sugar transport</keyword>
<dbReference type="Proteomes" id="UP001165269">
    <property type="component" value="Unassembled WGS sequence"/>
</dbReference>
<evidence type="ECO:0000256" key="9">
    <source>
        <dbReference type="SAM" id="MobiDB-lite"/>
    </source>
</evidence>
<dbReference type="CDD" id="cd17471">
    <property type="entry name" value="MFS_Set"/>
    <property type="match status" value="1"/>
</dbReference>
<feature type="region of interest" description="Disordered" evidence="9">
    <location>
        <begin position="1"/>
        <end position="22"/>
    </location>
</feature>
<feature type="transmembrane region" description="Helical" evidence="10">
    <location>
        <begin position="21"/>
        <end position="41"/>
    </location>
</feature>
<feature type="transmembrane region" description="Helical" evidence="10">
    <location>
        <begin position="240"/>
        <end position="263"/>
    </location>
</feature>
<dbReference type="Gene3D" id="1.20.1250.20">
    <property type="entry name" value="MFS general substrate transporter like domains"/>
    <property type="match status" value="2"/>
</dbReference>
<organism evidence="12 13">
    <name type="scientific">Streptomyces cylindrosporus</name>
    <dbReference type="NCBI Taxonomy" id="2927583"/>
    <lineage>
        <taxon>Bacteria</taxon>
        <taxon>Bacillati</taxon>
        <taxon>Actinomycetota</taxon>
        <taxon>Actinomycetes</taxon>
        <taxon>Kitasatosporales</taxon>
        <taxon>Streptomycetaceae</taxon>
        <taxon>Streptomyces</taxon>
    </lineage>
</organism>
<reference evidence="12" key="1">
    <citation type="submission" date="2022-03" db="EMBL/GenBank/DDBJ databases">
        <title>Streptomyces 7R015 and 7R016 isolated from Barleria lupulina in Thailand.</title>
        <authorList>
            <person name="Kanchanasin P."/>
            <person name="Phongsopitanun W."/>
            <person name="Tanasupawat S."/>
        </authorList>
    </citation>
    <scope>NUCLEOTIDE SEQUENCE</scope>
    <source>
        <strain evidence="12">7R015</strain>
    </source>
</reference>
<keyword evidence="8 10" id="KW-0472">Membrane</keyword>
<protein>
    <submittedName>
        <fullName evidence="12">Sugar efflux transporter</fullName>
    </submittedName>
</protein>
<evidence type="ECO:0000256" key="3">
    <source>
        <dbReference type="ARBA" id="ARBA00022448"/>
    </source>
</evidence>
<evidence type="ECO:0000256" key="4">
    <source>
        <dbReference type="ARBA" id="ARBA00022475"/>
    </source>
</evidence>
<feature type="region of interest" description="Disordered" evidence="9">
    <location>
        <begin position="416"/>
        <end position="449"/>
    </location>
</feature>
<sequence>MKLARFARPERADGPPRSRPFSRTATSLGVAAGCYAVAMSVFGTTTSLFLADAVHAGPGLIGLYFTGCAVAAVGISLVTGWLSDRVTDRRAALAATALAGVAGALAFTAVRDYALVFATGAVLLSLNDAYISQLFAYVKEFAESTRREVTPFSSAVRSVFSAGWVVGPPAGLFLLAHTGFGLLYTSVACLLLLAALLGRWLLPAVPAPPGPVVDDAGERGERRLSGMRRALAVVPRRTRLLLGAVTAVNVADQMYLIAIALYVTEDLHLSAALVGVMAGVCAALEIPLMIAVGRVADRIGKLRLVAAAVVLAVVFFCLLPVAGSAPVLIALQLPNAMWTAVVTSIPMVVVQQEVPGGTGSVSALYSSTFPLAQLLAGALTGVVAAQAGYRDVFWICAGLCGLAAVLLLCRRAARGADDGPTRAPGASLRYAPSTDGIESRTEEDGRDLT</sequence>
<dbReference type="PANTHER" id="PTHR23535">
    <property type="entry name" value="SUGAR EFFLUX TRANSPORTER A-RELATED"/>
    <property type="match status" value="1"/>
</dbReference>
<keyword evidence="4" id="KW-1003">Cell membrane</keyword>
<evidence type="ECO:0000256" key="2">
    <source>
        <dbReference type="ARBA" id="ARBA00006523"/>
    </source>
</evidence>
<feature type="compositionally biased region" description="Basic and acidic residues" evidence="9">
    <location>
        <begin position="437"/>
        <end position="449"/>
    </location>
</feature>
<name>A0ABS9Y8G5_9ACTN</name>
<feature type="domain" description="Major facilitator superfamily (MFS) profile" evidence="11">
    <location>
        <begin position="24"/>
        <end position="415"/>
    </location>
</feature>
<feature type="transmembrane region" description="Helical" evidence="10">
    <location>
        <begin position="91"/>
        <end position="110"/>
    </location>
</feature>
<accession>A0ABS9Y8G5</accession>
<dbReference type="SUPFAM" id="SSF103473">
    <property type="entry name" value="MFS general substrate transporter"/>
    <property type="match status" value="1"/>
</dbReference>
<keyword evidence="13" id="KW-1185">Reference proteome</keyword>
<feature type="transmembrane region" description="Helical" evidence="10">
    <location>
        <begin position="362"/>
        <end position="386"/>
    </location>
</feature>
<evidence type="ECO:0000256" key="5">
    <source>
        <dbReference type="ARBA" id="ARBA00022597"/>
    </source>
</evidence>